<dbReference type="InterPro" id="IPR001128">
    <property type="entry name" value="Cyt_P450"/>
</dbReference>
<comment type="caution">
    <text evidence="9">The sequence shown here is derived from an EMBL/GenBank/DDBJ whole genome shotgun (WGS) entry which is preliminary data.</text>
</comment>
<keyword evidence="10" id="KW-1185">Reference proteome</keyword>
<dbReference type="EMBL" id="JAVHJV010000010">
    <property type="protein sequence ID" value="KAK5939822.1"/>
    <property type="molecule type" value="Genomic_DNA"/>
</dbReference>
<keyword evidence="4" id="KW-0479">Metal-binding</keyword>
<dbReference type="InterPro" id="IPR036396">
    <property type="entry name" value="Cyt_P450_sf"/>
</dbReference>
<comment type="cofactor">
    <cofactor evidence="1">
        <name>heme</name>
        <dbReference type="ChEBI" id="CHEBI:30413"/>
    </cofactor>
</comment>
<dbReference type="RefSeq" id="XP_064727912.1">
    <property type="nucleotide sequence ID" value="XM_064876605.1"/>
</dbReference>
<keyword evidence="3" id="KW-0349">Heme</keyword>
<protein>
    <recommendedName>
        <fullName evidence="11">Cytochrome P450</fullName>
    </recommendedName>
</protein>
<dbReference type="SUPFAM" id="SSF48264">
    <property type="entry name" value="Cytochrome P450"/>
    <property type="match status" value="1"/>
</dbReference>
<dbReference type="Gene3D" id="1.10.630.10">
    <property type="entry name" value="Cytochrome P450"/>
    <property type="match status" value="2"/>
</dbReference>
<keyword evidence="5" id="KW-0560">Oxidoreductase</keyword>
<dbReference type="GeneID" id="90001653"/>
<dbReference type="Pfam" id="PF00067">
    <property type="entry name" value="p450"/>
    <property type="match status" value="1"/>
</dbReference>
<keyword evidence="8" id="KW-0732">Signal</keyword>
<evidence type="ECO:0000256" key="6">
    <source>
        <dbReference type="ARBA" id="ARBA00023004"/>
    </source>
</evidence>
<keyword evidence="7" id="KW-0503">Monooxygenase</keyword>
<dbReference type="PANTHER" id="PTHR24305:SF29">
    <property type="entry name" value="BENZOATE-PARA-HYDROXYLASE"/>
    <property type="match status" value="1"/>
</dbReference>
<name>A0ABR0RGS8_9EURO</name>
<dbReference type="InterPro" id="IPR050121">
    <property type="entry name" value="Cytochrome_P450_monoxygenase"/>
</dbReference>
<keyword evidence="6" id="KW-0408">Iron</keyword>
<evidence type="ECO:0000256" key="4">
    <source>
        <dbReference type="ARBA" id="ARBA00022723"/>
    </source>
</evidence>
<dbReference type="PANTHER" id="PTHR24305">
    <property type="entry name" value="CYTOCHROME P450"/>
    <property type="match status" value="1"/>
</dbReference>
<evidence type="ECO:0000313" key="9">
    <source>
        <dbReference type="EMBL" id="KAK5939822.1"/>
    </source>
</evidence>
<evidence type="ECO:0000256" key="7">
    <source>
        <dbReference type="ARBA" id="ARBA00023033"/>
    </source>
</evidence>
<evidence type="ECO:0000256" key="3">
    <source>
        <dbReference type="ARBA" id="ARBA00022617"/>
    </source>
</evidence>
<evidence type="ECO:0000256" key="8">
    <source>
        <dbReference type="SAM" id="SignalP"/>
    </source>
</evidence>
<evidence type="ECO:0008006" key="11">
    <source>
        <dbReference type="Google" id="ProtNLM"/>
    </source>
</evidence>
<accession>A0ABR0RGS8</accession>
<evidence type="ECO:0000256" key="1">
    <source>
        <dbReference type="ARBA" id="ARBA00001971"/>
    </source>
</evidence>
<evidence type="ECO:0000256" key="5">
    <source>
        <dbReference type="ARBA" id="ARBA00023002"/>
    </source>
</evidence>
<feature type="signal peptide" evidence="8">
    <location>
        <begin position="1"/>
        <end position="15"/>
    </location>
</feature>
<reference evidence="9 10" key="1">
    <citation type="journal article" date="2023" name="Res Sq">
        <title>Genomic and morphological characterization of Knufia obscura isolated from the Mars 2020 spacecraft assembly facility.</title>
        <authorList>
            <person name="Chander A.M."/>
            <person name="Teixeira M.M."/>
            <person name="Singh N.K."/>
            <person name="Williams M.P."/>
            <person name="Parker C.W."/>
            <person name="Leo P."/>
            <person name="Stajich J.E."/>
            <person name="Torok T."/>
            <person name="Tighe S."/>
            <person name="Mason C.E."/>
            <person name="Venkateswaran K."/>
        </authorList>
    </citation>
    <scope>NUCLEOTIDE SEQUENCE [LARGE SCALE GENOMIC DNA]</scope>
    <source>
        <strain evidence="9 10">CCFEE 5817</strain>
    </source>
</reference>
<comment type="similarity">
    <text evidence="2">Belongs to the cytochrome P450 family.</text>
</comment>
<proteinExistence type="inferred from homology"/>
<organism evidence="9 10">
    <name type="scientific">Knufia obscura</name>
    <dbReference type="NCBI Taxonomy" id="1635080"/>
    <lineage>
        <taxon>Eukaryota</taxon>
        <taxon>Fungi</taxon>
        <taxon>Dikarya</taxon>
        <taxon>Ascomycota</taxon>
        <taxon>Pezizomycotina</taxon>
        <taxon>Eurotiomycetes</taxon>
        <taxon>Chaetothyriomycetidae</taxon>
        <taxon>Chaetothyriales</taxon>
        <taxon>Trichomeriaceae</taxon>
        <taxon>Knufia</taxon>
    </lineage>
</organism>
<evidence type="ECO:0000256" key="2">
    <source>
        <dbReference type="ARBA" id="ARBA00010617"/>
    </source>
</evidence>
<sequence>MNWITFHIISDLVFGELFGCPNKEEYHPWINVIPDGIVGLAAAIELNGYGLVKIIEPFVPKSMQKGRQDMVEYTTSLTKKGLELGETTKPDFVTLMSGGNKKGDMAMTEGERFGNAEALIVAGSNTVAILLSSAIYLMMTHPEKTRRVTAEVRKPFKTDSENEMNFPLSLAEVETRLTFAKFLWHFDLELCPNQADWLQSRKAYFTWEEKELFVKVKERQMTQ</sequence>
<evidence type="ECO:0000313" key="10">
    <source>
        <dbReference type="Proteomes" id="UP001334248"/>
    </source>
</evidence>
<feature type="chain" id="PRO_5046419680" description="Cytochrome P450" evidence="8">
    <location>
        <begin position="16"/>
        <end position="223"/>
    </location>
</feature>
<gene>
    <name evidence="9" type="ORF">PMZ80_008204</name>
</gene>
<dbReference type="Proteomes" id="UP001334248">
    <property type="component" value="Unassembled WGS sequence"/>
</dbReference>